<dbReference type="PANTHER" id="PTHR15466:SF2">
    <property type="entry name" value="V-SET AND IMMUNOGLOBULIN DOMAIN-CONTAINING PROTEIN 4"/>
    <property type="match status" value="1"/>
</dbReference>
<dbReference type="InterPro" id="IPR003599">
    <property type="entry name" value="Ig_sub"/>
</dbReference>
<reference evidence="4" key="2">
    <citation type="submission" date="2025-09" db="UniProtKB">
        <authorList>
            <consortium name="Ensembl"/>
        </authorList>
    </citation>
    <scope>IDENTIFICATION</scope>
</reference>
<dbReference type="PROSITE" id="PS50835">
    <property type="entry name" value="IG_LIKE"/>
    <property type="match status" value="2"/>
</dbReference>
<dbReference type="AlphaFoldDB" id="A0A8B9PSN1"/>
<dbReference type="GO" id="GO:0043031">
    <property type="term" value="P:negative regulation of macrophage activation"/>
    <property type="evidence" value="ECO:0007669"/>
    <property type="project" value="InterPro"/>
</dbReference>
<sequence length="415" mass="46062">MGMLVRTVVLMSPLLFCNALLDLAGPNEIEGVWKGSTILPCSYMPVKDFVQQTLTWTVVHDQNSGTIFRRDSSGDHILLSEYRDRVSVLKNSPGNVSLHILRLEISDRGTYTCQVTWRASNNSLITREITTRVEVVKVAVTKPIIRAGELGLMLPAGARTSLTCVASGSPPISYRWFLGEPGGKAQYLSSQAELTFDSLRPSDSGKYYCEAENRVGARVARQSDAVELTVRDLPTTVAFVSDVGSPERYHTTTEKSQTELVFRGTSVIPGTPQNSTTVADLPLTVMTSENDVGNPGKNHTTKDFQKTHLSLYLIILIAVVCSAVVFLIIFIILCIRKPKNAHVYEVKFHNNSMRTKASSRFDSVGHYEESISSTENNYMTALMKNNRSEETNLKENEYDTLKNTKESEYEVGDTV</sequence>
<dbReference type="Pfam" id="PF13927">
    <property type="entry name" value="Ig_3"/>
    <property type="match status" value="1"/>
</dbReference>
<protein>
    <recommendedName>
        <fullName evidence="3">Ig-like domain-containing protein</fullName>
    </recommendedName>
</protein>
<dbReference type="SMART" id="SM00408">
    <property type="entry name" value="IGc2"/>
    <property type="match status" value="1"/>
</dbReference>
<dbReference type="SMART" id="SM00409">
    <property type="entry name" value="IG"/>
    <property type="match status" value="2"/>
</dbReference>
<dbReference type="GO" id="GO:0045957">
    <property type="term" value="P:negative regulation of complement activation, alternative pathway"/>
    <property type="evidence" value="ECO:0007669"/>
    <property type="project" value="TreeGrafter"/>
</dbReference>
<dbReference type="Pfam" id="PF07686">
    <property type="entry name" value="V-set"/>
    <property type="match status" value="1"/>
</dbReference>
<feature type="chain" id="PRO_5033981856" description="Ig-like domain-containing protein" evidence="2">
    <location>
        <begin position="20"/>
        <end position="415"/>
    </location>
</feature>
<keyword evidence="2" id="KW-0732">Signal</keyword>
<dbReference type="InterPro" id="IPR007110">
    <property type="entry name" value="Ig-like_dom"/>
</dbReference>
<evidence type="ECO:0000259" key="3">
    <source>
        <dbReference type="PROSITE" id="PS50835"/>
    </source>
</evidence>
<accession>A0A8B9PSN1</accession>
<dbReference type="PANTHER" id="PTHR15466">
    <property type="entry name" value="V-SET AND IMMUNOGLOBULIN DOMAIN CONTAINING 4"/>
    <property type="match status" value="1"/>
</dbReference>
<dbReference type="SMART" id="SM00406">
    <property type="entry name" value="IGv"/>
    <property type="match status" value="2"/>
</dbReference>
<dbReference type="InterPro" id="IPR013106">
    <property type="entry name" value="Ig_V-set"/>
</dbReference>
<evidence type="ECO:0000256" key="2">
    <source>
        <dbReference type="SAM" id="SignalP"/>
    </source>
</evidence>
<dbReference type="GO" id="GO:0032703">
    <property type="term" value="P:negative regulation of interleukin-2 production"/>
    <property type="evidence" value="ECO:0007669"/>
    <property type="project" value="InterPro"/>
</dbReference>
<proteinExistence type="predicted"/>
<name>A0A8B9PSN1_APTOW</name>
<dbReference type="InterPro" id="IPR039939">
    <property type="entry name" value="VSIG4"/>
</dbReference>
<dbReference type="GO" id="GO:0001851">
    <property type="term" value="F:complement component C3b binding"/>
    <property type="evidence" value="ECO:0007669"/>
    <property type="project" value="TreeGrafter"/>
</dbReference>
<keyword evidence="1" id="KW-0472">Membrane</keyword>
<evidence type="ECO:0000313" key="5">
    <source>
        <dbReference type="Proteomes" id="UP000694424"/>
    </source>
</evidence>
<keyword evidence="1" id="KW-0812">Transmembrane</keyword>
<evidence type="ECO:0000256" key="1">
    <source>
        <dbReference type="SAM" id="Phobius"/>
    </source>
</evidence>
<evidence type="ECO:0000313" key="4">
    <source>
        <dbReference type="Ensembl" id="ENSAOWP00000015194.1"/>
    </source>
</evidence>
<dbReference type="Gene3D" id="2.60.40.10">
    <property type="entry name" value="Immunoglobulins"/>
    <property type="match status" value="2"/>
</dbReference>
<feature type="domain" description="Ig-like" evidence="3">
    <location>
        <begin position="143"/>
        <end position="229"/>
    </location>
</feature>
<dbReference type="Ensembl" id="ENSAOWT00000017231.1">
    <property type="protein sequence ID" value="ENSAOWP00000015194.1"/>
    <property type="gene ID" value="ENSAOWG00000010341.1"/>
</dbReference>
<dbReference type="Proteomes" id="UP000694424">
    <property type="component" value="Unplaced"/>
</dbReference>
<dbReference type="InterPro" id="IPR036179">
    <property type="entry name" value="Ig-like_dom_sf"/>
</dbReference>
<feature type="domain" description="Ig-like" evidence="3">
    <location>
        <begin position="13"/>
        <end position="130"/>
    </location>
</feature>
<feature type="signal peptide" evidence="2">
    <location>
        <begin position="1"/>
        <end position="19"/>
    </location>
</feature>
<dbReference type="SUPFAM" id="SSF48726">
    <property type="entry name" value="Immunoglobulin"/>
    <property type="match status" value="2"/>
</dbReference>
<reference evidence="4" key="1">
    <citation type="submission" date="2025-08" db="UniProtKB">
        <authorList>
            <consortium name="Ensembl"/>
        </authorList>
    </citation>
    <scope>IDENTIFICATION</scope>
</reference>
<organism evidence="4 5">
    <name type="scientific">Apteryx owenii</name>
    <name type="common">Little spotted kiwi</name>
    <dbReference type="NCBI Taxonomy" id="8824"/>
    <lineage>
        <taxon>Eukaryota</taxon>
        <taxon>Metazoa</taxon>
        <taxon>Chordata</taxon>
        <taxon>Craniata</taxon>
        <taxon>Vertebrata</taxon>
        <taxon>Euteleostomi</taxon>
        <taxon>Archelosauria</taxon>
        <taxon>Archosauria</taxon>
        <taxon>Dinosauria</taxon>
        <taxon>Saurischia</taxon>
        <taxon>Theropoda</taxon>
        <taxon>Coelurosauria</taxon>
        <taxon>Aves</taxon>
        <taxon>Palaeognathae</taxon>
        <taxon>Apterygiformes</taxon>
        <taxon>Apterygidae</taxon>
        <taxon>Apteryx</taxon>
    </lineage>
</organism>
<dbReference type="GO" id="GO:0042130">
    <property type="term" value="P:negative regulation of T cell proliferation"/>
    <property type="evidence" value="ECO:0007669"/>
    <property type="project" value="InterPro"/>
</dbReference>
<feature type="transmembrane region" description="Helical" evidence="1">
    <location>
        <begin position="309"/>
        <end position="335"/>
    </location>
</feature>
<keyword evidence="1" id="KW-1133">Transmembrane helix</keyword>
<dbReference type="InterPro" id="IPR003598">
    <property type="entry name" value="Ig_sub2"/>
</dbReference>
<dbReference type="InterPro" id="IPR013783">
    <property type="entry name" value="Ig-like_fold"/>
</dbReference>
<keyword evidence="5" id="KW-1185">Reference proteome</keyword>